<organism evidence="1 2">
    <name type="scientific">Araneus ventricosus</name>
    <name type="common">Orbweaver spider</name>
    <name type="synonym">Epeira ventricosa</name>
    <dbReference type="NCBI Taxonomy" id="182803"/>
    <lineage>
        <taxon>Eukaryota</taxon>
        <taxon>Metazoa</taxon>
        <taxon>Ecdysozoa</taxon>
        <taxon>Arthropoda</taxon>
        <taxon>Chelicerata</taxon>
        <taxon>Arachnida</taxon>
        <taxon>Araneae</taxon>
        <taxon>Araneomorphae</taxon>
        <taxon>Entelegynae</taxon>
        <taxon>Araneoidea</taxon>
        <taxon>Araneidae</taxon>
        <taxon>Araneus</taxon>
    </lineage>
</organism>
<dbReference type="AlphaFoldDB" id="A0A4Y2M4X6"/>
<reference evidence="1 2" key="1">
    <citation type="journal article" date="2019" name="Sci. Rep.">
        <title>Orb-weaving spider Araneus ventricosus genome elucidates the spidroin gene catalogue.</title>
        <authorList>
            <person name="Kono N."/>
            <person name="Nakamura H."/>
            <person name="Ohtoshi R."/>
            <person name="Moran D.A.P."/>
            <person name="Shinohara A."/>
            <person name="Yoshida Y."/>
            <person name="Fujiwara M."/>
            <person name="Mori M."/>
            <person name="Tomita M."/>
            <person name="Arakawa K."/>
        </authorList>
    </citation>
    <scope>NUCLEOTIDE SEQUENCE [LARGE SCALE GENOMIC DNA]</scope>
</reference>
<proteinExistence type="predicted"/>
<gene>
    <name evidence="1" type="ORF">AVEN_254275_1</name>
</gene>
<name>A0A4Y2M4X6_ARAVE</name>
<protein>
    <submittedName>
        <fullName evidence="1">Uncharacterized protein</fullName>
    </submittedName>
</protein>
<accession>A0A4Y2M4X6</accession>
<keyword evidence="2" id="KW-1185">Reference proteome</keyword>
<evidence type="ECO:0000313" key="1">
    <source>
        <dbReference type="EMBL" id="GBN21604.1"/>
    </source>
</evidence>
<sequence length="150" mass="17092">MLLASRTKLINSNTFFLTGNQIYWPYKKHISTQETDSNFPTTRPTEQRDSPIEEVEQQFSSEIQYIIIQPLSHLPHLKILLSSFTYQTELPLPSQASIDRCMTPSRLWNLTFSTRTVNASQLVTSTPNIGLGAQALRTLMALLCICIQME</sequence>
<evidence type="ECO:0000313" key="2">
    <source>
        <dbReference type="Proteomes" id="UP000499080"/>
    </source>
</evidence>
<dbReference type="EMBL" id="BGPR01006758">
    <property type="protein sequence ID" value="GBN21604.1"/>
    <property type="molecule type" value="Genomic_DNA"/>
</dbReference>
<comment type="caution">
    <text evidence="1">The sequence shown here is derived from an EMBL/GenBank/DDBJ whole genome shotgun (WGS) entry which is preliminary data.</text>
</comment>
<dbReference type="Proteomes" id="UP000499080">
    <property type="component" value="Unassembled WGS sequence"/>
</dbReference>